<keyword evidence="12" id="KW-1185">Reference proteome</keyword>
<dbReference type="PANTHER" id="PTHR45885">
    <property type="entry name" value="CELL DIVISION CYCLE 5-LIKE PROTEIN"/>
    <property type="match status" value="1"/>
</dbReference>
<evidence type="ECO:0000256" key="5">
    <source>
        <dbReference type="ARBA" id="ARBA00023125"/>
    </source>
</evidence>
<dbReference type="InterPro" id="IPR017930">
    <property type="entry name" value="Myb_dom"/>
</dbReference>
<dbReference type="PROSITE" id="PS50090">
    <property type="entry name" value="MYB_LIKE"/>
    <property type="match status" value="2"/>
</dbReference>
<dbReference type="FunFam" id="1.10.10.60:FF:000021">
    <property type="entry name" value="CDC5 cell division cycle 5-like"/>
    <property type="match status" value="1"/>
</dbReference>
<dbReference type="InterPro" id="IPR047240">
    <property type="entry name" value="SANT_CDC5L_II"/>
</dbReference>
<keyword evidence="3" id="KW-0747">Spliceosome</keyword>
<name>A0A9P6FRL6_9FUNG</name>
<keyword evidence="6" id="KW-0508">mRNA splicing</keyword>
<feature type="region of interest" description="Disordered" evidence="8">
    <location>
        <begin position="207"/>
        <end position="292"/>
    </location>
</feature>
<feature type="compositionally biased region" description="Basic and acidic residues" evidence="8">
    <location>
        <begin position="797"/>
        <end position="807"/>
    </location>
</feature>
<evidence type="ECO:0000256" key="3">
    <source>
        <dbReference type="ARBA" id="ARBA00022728"/>
    </source>
</evidence>
<dbReference type="PROSITE" id="PS51294">
    <property type="entry name" value="HTH_MYB"/>
    <property type="match status" value="2"/>
</dbReference>
<evidence type="ECO:0000256" key="7">
    <source>
        <dbReference type="ARBA" id="ARBA00023242"/>
    </source>
</evidence>
<feature type="compositionally biased region" description="Polar residues" evidence="8">
    <location>
        <begin position="775"/>
        <end position="791"/>
    </location>
</feature>
<dbReference type="InterPro" id="IPR009057">
    <property type="entry name" value="Homeodomain-like_sf"/>
</dbReference>
<evidence type="ECO:0000259" key="10">
    <source>
        <dbReference type="PROSITE" id="PS51294"/>
    </source>
</evidence>
<reference evidence="11" key="1">
    <citation type="journal article" date="2020" name="Fungal Divers.">
        <title>Resolving the Mortierellaceae phylogeny through synthesis of multi-gene phylogenetics and phylogenomics.</title>
        <authorList>
            <person name="Vandepol N."/>
            <person name="Liber J."/>
            <person name="Desiro A."/>
            <person name="Na H."/>
            <person name="Kennedy M."/>
            <person name="Barry K."/>
            <person name="Grigoriev I.V."/>
            <person name="Miller A.N."/>
            <person name="O'Donnell K."/>
            <person name="Stajich J.E."/>
            <person name="Bonito G."/>
        </authorList>
    </citation>
    <scope>NUCLEOTIDE SEQUENCE</scope>
    <source>
        <strain evidence="11">KOD1015</strain>
    </source>
</reference>
<evidence type="ECO:0000256" key="2">
    <source>
        <dbReference type="ARBA" id="ARBA00022664"/>
    </source>
</evidence>
<dbReference type="PANTHER" id="PTHR45885:SF1">
    <property type="entry name" value="CELL DIVISION CYCLE 5-LIKE PROTEIN"/>
    <property type="match status" value="1"/>
</dbReference>
<dbReference type="InterPro" id="IPR001005">
    <property type="entry name" value="SANT/Myb"/>
</dbReference>
<evidence type="ECO:0000313" key="12">
    <source>
        <dbReference type="Proteomes" id="UP000780801"/>
    </source>
</evidence>
<comment type="caution">
    <text evidence="11">The sequence shown here is derived from an EMBL/GenBank/DDBJ whole genome shotgun (WGS) entry which is preliminary data.</text>
</comment>
<keyword evidence="7" id="KW-0539">Nucleus</keyword>
<gene>
    <name evidence="11" type="primary">CEF1</name>
    <name evidence="11" type="ORF">BGW38_003309</name>
</gene>
<proteinExistence type="inferred from homology"/>
<dbReference type="GO" id="GO:0000398">
    <property type="term" value="P:mRNA splicing, via spliceosome"/>
    <property type="evidence" value="ECO:0007669"/>
    <property type="project" value="InterPro"/>
</dbReference>
<evidence type="ECO:0000256" key="8">
    <source>
        <dbReference type="SAM" id="MobiDB-lite"/>
    </source>
</evidence>
<accession>A0A9P6FRL6</accession>
<protein>
    <submittedName>
        <fullName evidence="11">Pre-mRNA-splicing factor cef1</fullName>
    </submittedName>
</protein>
<sequence length="807" mass="90403">MRIIIKGGVWKNTEDEILKAAVSKYGKNQWSRISSLLVRKTASQCKARWNEWLDPSIRKTEWSKDEDERLLHLAKLMPTQWRTIAPIVGRTASQCLERYQKLLDDAEQQAGLELGLTGAQGDSAPSADDVRRLRPGEIDPDPEAKPARPDPVDMDEDEKEMLSEARARLANTQGKKAKRKARERQLEEARRLATLQKKRELKAAGIELKQRKKKKGMDYNADIPFEAKPAPGFYDTTEELKRESTKRLTNIRLDQVDGKRRSEVEEEERKKDAKRQKLRKESGEAQASQSQAQLRKLMEVEQDSIARRKKLVLPAPHVGEAELEEILKIGSAANDAKTLAEGSDVVATRNLVGNYKPPGTNLPTRTPRASAQEDSVMIEARNQRAMLNMQTPLLGGETPVYSLKEGTGYDGITPRRQVAQTPNPYAATPAIPGHGALPMKTPLRDELNINTPHGVTATPREEKMQQTALKRQLLAGLASLPAPSNKFSLIMPEELDMETSEKAMEEDAADIVKRRKAEFEAEERARLLRRSQAVQRDLPRPSALGARADVDLSEPLNNPMDDADRLIQEELVRLVTHDSVAYPPVGSKVAGSTQNAFSLEAFSDEYLAMARDEVEQEMTGPAAKEKYEAFTADFDQIWAELQQELEKNQQVGLAAQFTSKRGLMTKQAAKAAKLEKRLGVTLGGYQARSQTLSTQLSQTHDELLSSGLELSSFQNLRIMEQAAVQRRVEGMTKEVSFLTRRESELQRKWDGLNRERQEVVERIERLQRLQQQKQNGSASTVATDLETNTEAVNGGEESSREVAAEAE</sequence>
<dbReference type="Pfam" id="PF11831">
    <property type="entry name" value="Myb_Cef"/>
    <property type="match status" value="1"/>
</dbReference>
<keyword evidence="5" id="KW-0238">DNA-binding</keyword>
<dbReference type="SUPFAM" id="SSF46689">
    <property type="entry name" value="Homeodomain-like"/>
    <property type="match status" value="2"/>
</dbReference>
<dbReference type="Proteomes" id="UP000780801">
    <property type="component" value="Unassembled WGS sequence"/>
</dbReference>
<dbReference type="InterPro" id="IPR047242">
    <property type="entry name" value="CDC5L/Cef1"/>
</dbReference>
<dbReference type="AlphaFoldDB" id="A0A9P6FRL6"/>
<feature type="domain" description="Myb-like" evidence="9">
    <location>
        <begin position="54"/>
        <end position="103"/>
    </location>
</feature>
<feature type="domain" description="HTH myb-type" evidence="10">
    <location>
        <begin position="2"/>
        <end position="57"/>
    </location>
</feature>
<dbReference type="GO" id="GO:0003677">
    <property type="term" value="F:DNA binding"/>
    <property type="evidence" value="ECO:0007669"/>
    <property type="project" value="UniProtKB-KW"/>
</dbReference>
<dbReference type="InterPro" id="IPR021786">
    <property type="entry name" value="Cdc5p/Cef1_C"/>
</dbReference>
<dbReference type="CDD" id="cd11659">
    <property type="entry name" value="SANT_CDC5_II"/>
    <property type="match status" value="1"/>
</dbReference>
<evidence type="ECO:0000256" key="4">
    <source>
        <dbReference type="ARBA" id="ARBA00022737"/>
    </source>
</evidence>
<feature type="compositionally biased region" description="Basic and acidic residues" evidence="8">
    <location>
        <begin position="128"/>
        <end position="151"/>
    </location>
</feature>
<dbReference type="EMBL" id="JAABOA010002245">
    <property type="protein sequence ID" value="KAF9580157.1"/>
    <property type="molecule type" value="Genomic_DNA"/>
</dbReference>
<dbReference type="OrthoDB" id="1410009at2759"/>
<dbReference type="Gene3D" id="1.10.10.60">
    <property type="entry name" value="Homeodomain-like"/>
    <property type="match status" value="2"/>
</dbReference>
<keyword evidence="4" id="KW-0677">Repeat</keyword>
<evidence type="ECO:0000256" key="6">
    <source>
        <dbReference type="ARBA" id="ARBA00023187"/>
    </source>
</evidence>
<comment type="similarity">
    <text evidence="1">Belongs to the CEF1 family.</text>
</comment>
<feature type="domain" description="HTH myb-type" evidence="10">
    <location>
        <begin position="58"/>
        <end position="107"/>
    </location>
</feature>
<organism evidence="11 12">
    <name type="scientific">Lunasporangiospora selenospora</name>
    <dbReference type="NCBI Taxonomy" id="979761"/>
    <lineage>
        <taxon>Eukaryota</taxon>
        <taxon>Fungi</taxon>
        <taxon>Fungi incertae sedis</taxon>
        <taxon>Mucoromycota</taxon>
        <taxon>Mortierellomycotina</taxon>
        <taxon>Mortierellomycetes</taxon>
        <taxon>Mortierellales</taxon>
        <taxon>Mortierellaceae</taxon>
        <taxon>Lunasporangiospora</taxon>
    </lineage>
</organism>
<evidence type="ECO:0000256" key="1">
    <source>
        <dbReference type="ARBA" id="ARBA00010506"/>
    </source>
</evidence>
<keyword evidence="2" id="KW-0507">mRNA processing</keyword>
<feature type="region of interest" description="Disordered" evidence="8">
    <location>
        <begin position="768"/>
        <end position="807"/>
    </location>
</feature>
<dbReference type="SMART" id="SM00717">
    <property type="entry name" value="SANT"/>
    <property type="match status" value="2"/>
</dbReference>
<evidence type="ECO:0000313" key="11">
    <source>
        <dbReference type="EMBL" id="KAF9580157.1"/>
    </source>
</evidence>
<dbReference type="CDD" id="cd00167">
    <property type="entry name" value="SANT"/>
    <property type="match status" value="1"/>
</dbReference>
<dbReference type="GO" id="GO:0000974">
    <property type="term" value="C:Prp19 complex"/>
    <property type="evidence" value="ECO:0007669"/>
    <property type="project" value="InterPro"/>
</dbReference>
<feature type="domain" description="Myb-like" evidence="9">
    <location>
        <begin position="2"/>
        <end position="53"/>
    </location>
</feature>
<dbReference type="Pfam" id="PF13921">
    <property type="entry name" value="Myb_DNA-bind_6"/>
    <property type="match status" value="1"/>
</dbReference>
<feature type="region of interest" description="Disordered" evidence="8">
    <location>
        <begin position="116"/>
        <end position="161"/>
    </location>
</feature>
<feature type="compositionally biased region" description="Basic and acidic residues" evidence="8">
    <location>
        <begin position="254"/>
        <end position="271"/>
    </location>
</feature>
<dbReference type="GO" id="GO:0005681">
    <property type="term" value="C:spliceosomal complex"/>
    <property type="evidence" value="ECO:0007669"/>
    <property type="project" value="UniProtKB-KW"/>
</dbReference>
<evidence type="ECO:0000259" key="9">
    <source>
        <dbReference type="PROSITE" id="PS50090"/>
    </source>
</evidence>